<accession>A0A4Q2KQ93</accession>
<organism evidence="2 3">
    <name type="scientific">Agromyces albus</name>
    <dbReference type="NCBI Taxonomy" id="205332"/>
    <lineage>
        <taxon>Bacteria</taxon>
        <taxon>Bacillati</taxon>
        <taxon>Actinomycetota</taxon>
        <taxon>Actinomycetes</taxon>
        <taxon>Micrococcales</taxon>
        <taxon>Microbacteriaceae</taxon>
        <taxon>Agromyces</taxon>
    </lineage>
</organism>
<protein>
    <submittedName>
        <fullName evidence="2">DUF1679 domain-containing protein</fullName>
    </submittedName>
</protein>
<feature type="non-terminal residue" evidence="2">
    <location>
        <position position="1"/>
    </location>
</feature>
<dbReference type="RefSeq" id="WP_129522674.1">
    <property type="nucleotide sequence ID" value="NZ_SDPN01000094.1"/>
</dbReference>
<evidence type="ECO:0000313" key="2">
    <source>
        <dbReference type="EMBL" id="RXZ66819.1"/>
    </source>
</evidence>
<dbReference type="SUPFAM" id="SSF56112">
    <property type="entry name" value="Protein kinase-like (PK-like)"/>
    <property type="match status" value="1"/>
</dbReference>
<dbReference type="EMBL" id="SDPN01000094">
    <property type="protein sequence ID" value="RXZ66819.1"/>
    <property type="molecule type" value="Genomic_DNA"/>
</dbReference>
<dbReference type="InterPro" id="IPR011009">
    <property type="entry name" value="Kinase-like_dom_sf"/>
</dbReference>
<name>A0A4Q2KQ93_9MICO</name>
<dbReference type="Pfam" id="PF01636">
    <property type="entry name" value="APH"/>
    <property type="match status" value="1"/>
</dbReference>
<feature type="domain" description="Aminoglycoside phosphotransferase" evidence="1">
    <location>
        <begin position="10"/>
        <end position="116"/>
    </location>
</feature>
<dbReference type="AlphaFoldDB" id="A0A4Q2KQ93"/>
<dbReference type="OrthoDB" id="9797603at2"/>
<sequence length="148" mass="15298">VPLAARDAAVRQRLASGRLPDPGALTAVWEQSLVAPAWDGPPVWVHGDLHPANLVLAASGALAAVIDFGDVCAGDPACDLATAWLTFDTAGRAAFRAEVELRQETDAATWDRARGWALVLGSAIVDSVGTSGALGRVGVHALAEVLRD</sequence>
<dbReference type="Gene3D" id="3.90.1200.10">
    <property type="match status" value="1"/>
</dbReference>
<dbReference type="InterPro" id="IPR002575">
    <property type="entry name" value="Aminoglycoside_PTrfase"/>
</dbReference>
<dbReference type="Proteomes" id="UP000293865">
    <property type="component" value="Unassembled WGS sequence"/>
</dbReference>
<gene>
    <name evidence="2" type="ORF">ESP51_20335</name>
</gene>
<reference evidence="2 3" key="1">
    <citation type="submission" date="2019-01" db="EMBL/GenBank/DDBJ databases">
        <title>Agromyces.</title>
        <authorList>
            <person name="Li J."/>
        </authorList>
    </citation>
    <scope>NUCLEOTIDE SEQUENCE [LARGE SCALE GENOMIC DNA]</scope>
    <source>
        <strain evidence="2 3">DSM 15934</strain>
    </source>
</reference>
<proteinExistence type="predicted"/>
<evidence type="ECO:0000259" key="1">
    <source>
        <dbReference type="Pfam" id="PF01636"/>
    </source>
</evidence>
<comment type="caution">
    <text evidence="2">The sequence shown here is derived from an EMBL/GenBank/DDBJ whole genome shotgun (WGS) entry which is preliminary data.</text>
</comment>
<evidence type="ECO:0000313" key="3">
    <source>
        <dbReference type="Proteomes" id="UP000293865"/>
    </source>
</evidence>
<keyword evidence="3" id="KW-1185">Reference proteome</keyword>